<evidence type="ECO:0000256" key="1">
    <source>
        <dbReference type="SAM" id="Phobius"/>
    </source>
</evidence>
<feature type="transmembrane region" description="Helical" evidence="1">
    <location>
        <begin position="15"/>
        <end position="34"/>
    </location>
</feature>
<protein>
    <submittedName>
        <fullName evidence="2">Uncharacterized protein</fullName>
    </submittedName>
</protein>
<accession>A0AA35KJW4</accession>
<evidence type="ECO:0000313" key="2">
    <source>
        <dbReference type="EMBL" id="CAI5778752.1"/>
    </source>
</evidence>
<dbReference type="Proteomes" id="UP001178461">
    <property type="component" value="Chromosome 7"/>
</dbReference>
<dbReference type="AlphaFoldDB" id="A0AA35KJW4"/>
<dbReference type="EMBL" id="OX395132">
    <property type="protein sequence ID" value="CAI5778752.1"/>
    <property type="molecule type" value="Genomic_DNA"/>
</dbReference>
<evidence type="ECO:0000313" key="3">
    <source>
        <dbReference type="Proteomes" id="UP001178461"/>
    </source>
</evidence>
<proteinExistence type="predicted"/>
<organism evidence="2 3">
    <name type="scientific">Podarcis lilfordi</name>
    <name type="common">Lilford's wall lizard</name>
    <dbReference type="NCBI Taxonomy" id="74358"/>
    <lineage>
        <taxon>Eukaryota</taxon>
        <taxon>Metazoa</taxon>
        <taxon>Chordata</taxon>
        <taxon>Craniata</taxon>
        <taxon>Vertebrata</taxon>
        <taxon>Euteleostomi</taxon>
        <taxon>Lepidosauria</taxon>
        <taxon>Squamata</taxon>
        <taxon>Bifurcata</taxon>
        <taxon>Unidentata</taxon>
        <taxon>Episquamata</taxon>
        <taxon>Laterata</taxon>
        <taxon>Lacertibaenia</taxon>
        <taxon>Lacertidae</taxon>
        <taxon>Podarcis</taxon>
    </lineage>
</organism>
<sequence>MESGLEGEGPRGGELGVLGFFFGAELQAAVAVILRVSGKEKCVKAEHLGGGESPGVIRAEEEPKEGSWDWLGTGIPKKRQWRDPVSCFIKERGRLTASLPAFADAGWTPQQGDLGLSAP</sequence>
<keyword evidence="1" id="KW-0472">Membrane</keyword>
<gene>
    <name evidence="2" type="ORF">PODLI_1B018895</name>
</gene>
<reference evidence="2" key="1">
    <citation type="submission" date="2022-12" db="EMBL/GenBank/DDBJ databases">
        <authorList>
            <person name="Alioto T."/>
            <person name="Alioto T."/>
            <person name="Gomez Garrido J."/>
        </authorList>
    </citation>
    <scope>NUCLEOTIDE SEQUENCE</scope>
</reference>
<keyword evidence="1" id="KW-0812">Transmembrane</keyword>
<keyword evidence="3" id="KW-1185">Reference proteome</keyword>
<keyword evidence="1" id="KW-1133">Transmembrane helix</keyword>
<name>A0AA35KJW4_9SAUR</name>